<proteinExistence type="inferred from homology"/>
<evidence type="ECO:0000256" key="1">
    <source>
        <dbReference type="ARBA" id="ARBA00008007"/>
    </source>
</evidence>
<protein>
    <recommendedName>
        <fullName evidence="2">Double zinc ribbon domain-containing protein</fullName>
    </recommendedName>
</protein>
<dbReference type="EMBL" id="MEZJ01000036">
    <property type="protein sequence ID" value="OGD53451.1"/>
    <property type="molecule type" value="Genomic_DNA"/>
</dbReference>
<evidence type="ECO:0000313" key="3">
    <source>
        <dbReference type="EMBL" id="OGD53451.1"/>
    </source>
</evidence>
<name>A0A1F5DEH9_9BACT</name>
<dbReference type="InterPro" id="IPR000836">
    <property type="entry name" value="PRTase_dom"/>
</dbReference>
<comment type="similarity">
    <text evidence="1">Belongs to the ComF/GntX family.</text>
</comment>
<evidence type="ECO:0000259" key="2">
    <source>
        <dbReference type="Pfam" id="PF18912"/>
    </source>
</evidence>
<dbReference type="InterPro" id="IPR044005">
    <property type="entry name" value="DZR_2"/>
</dbReference>
<evidence type="ECO:0000313" key="4">
    <source>
        <dbReference type="Proteomes" id="UP000178758"/>
    </source>
</evidence>
<dbReference type="SUPFAM" id="SSF53271">
    <property type="entry name" value="PRTase-like"/>
    <property type="match status" value="1"/>
</dbReference>
<accession>A0A1F5DEH9</accession>
<organism evidence="3 4">
    <name type="scientific">Candidatus Beckwithbacteria bacterium RBG_13_35_6</name>
    <dbReference type="NCBI Taxonomy" id="1797456"/>
    <lineage>
        <taxon>Bacteria</taxon>
        <taxon>Candidatus Beckwithiibacteriota</taxon>
    </lineage>
</organism>
<dbReference type="CDD" id="cd06223">
    <property type="entry name" value="PRTases_typeI"/>
    <property type="match status" value="1"/>
</dbReference>
<dbReference type="PANTHER" id="PTHR47505:SF1">
    <property type="entry name" value="DNA UTILIZATION PROTEIN YHGH"/>
    <property type="match status" value="1"/>
</dbReference>
<dbReference type="Pfam" id="PF18912">
    <property type="entry name" value="DZR_2"/>
    <property type="match status" value="1"/>
</dbReference>
<dbReference type="Proteomes" id="UP000178758">
    <property type="component" value="Unassembled WGS sequence"/>
</dbReference>
<dbReference type="PANTHER" id="PTHR47505">
    <property type="entry name" value="DNA UTILIZATION PROTEIN YHGH"/>
    <property type="match status" value="1"/>
</dbReference>
<dbReference type="AlphaFoldDB" id="A0A1F5DEH9"/>
<gene>
    <name evidence="3" type="ORF">A3J78_00210</name>
</gene>
<feature type="domain" description="Double zinc ribbon" evidence="2">
    <location>
        <begin position="8"/>
        <end position="57"/>
    </location>
</feature>
<sequence length="235" mass="26536">MILTAFKNLIFPQKCLGCASWGEYLCSHCLNLIKVSNSRICPMCSMPSFGGLTHPRCYQAYGLDGLTAIFSYKGIVGKAITKLKYQFVTDLAETILEIFLSCCGEDKALVKLINKDKTILIPVPLHRQRQIWRGFNQSELLGKMIAEKLGVGFYPNILIRIKKTAPQTKLKKKDRIKNIKGAFRLNKNLPTSHFTSSILLFDDVWTTGSTLKECARVLKRNGFNKVWGLTLARQD</sequence>
<dbReference type="Gene3D" id="3.40.50.2020">
    <property type="match status" value="1"/>
</dbReference>
<comment type="caution">
    <text evidence="3">The sequence shown here is derived from an EMBL/GenBank/DDBJ whole genome shotgun (WGS) entry which is preliminary data.</text>
</comment>
<dbReference type="InterPro" id="IPR029057">
    <property type="entry name" value="PRTase-like"/>
</dbReference>
<dbReference type="InterPro" id="IPR051910">
    <property type="entry name" value="ComF/GntX_DNA_util-trans"/>
</dbReference>
<reference evidence="3 4" key="1">
    <citation type="journal article" date="2016" name="Nat. Commun.">
        <title>Thousands of microbial genomes shed light on interconnected biogeochemical processes in an aquifer system.</title>
        <authorList>
            <person name="Anantharaman K."/>
            <person name="Brown C.T."/>
            <person name="Hug L.A."/>
            <person name="Sharon I."/>
            <person name="Castelle C.J."/>
            <person name="Probst A.J."/>
            <person name="Thomas B.C."/>
            <person name="Singh A."/>
            <person name="Wilkins M.J."/>
            <person name="Karaoz U."/>
            <person name="Brodie E.L."/>
            <person name="Williams K.H."/>
            <person name="Hubbard S.S."/>
            <person name="Banfield J.F."/>
        </authorList>
    </citation>
    <scope>NUCLEOTIDE SEQUENCE [LARGE SCALE GENOMIC DNA]</scope>
</reference>